<reference evidence="18 19" key="1">
    <citation type="submission" date="2016-10" db="EMBL/GenBank/DDBJ databases">
        <authorList>
            <person name="de Groot N.N."/>
        </authorList>
    </citation>
    <scope>NUCLEOTIDE SEQUENCE [LARGE SCALE GENOMIC DNA]</scope>
    <source>
        <strain evidence="18 19">DSM 22220</strain>
    </source>
</reference>
<dbReference type="PANTHER" id="PTHR36835">
    <property type="entry name" value="CYTOCHROME BO(3) UBIQUINOL OXIDASE SUBUNIT 4"/>
    <property type="match status" value="1"/>
</dbReference>
<sequence>MSASSNHHGDHEAAQFPHGTKRDYVTGFVLSVILTVIPFSLVMSGGLDSARMTGFVILACAVVQMVVHMIYFLHMTPKAESGWTLISLAFTLILLTITVVGTIWVMYNMDANMMPGMGTDAQSESPSP</sequence>
<accession>A0A1G6UL68</accession>
<evidence type="ECO:0000313" key="19">
    <source>
        <dbReference type="Proteomes" id="UP000199344"/>
    </source>
</evidence>
<dbReference type="OrthoDB" id="2375888at2"/>
<comment type="subcellular location">
    <subcellularLocation>
        <location evidence="1">Cell membrane</location>
        <topology evidence="1">Multi-pass membrane protein</topology>
    </subcellularLocation>
</comment>
<keyword evidence="9 17" id="KW-1133">Transmembrane helix</keyword>
<comment type="subunit">
    <text evidence="3">Heterooctamer of two A chains, two B chains, two C chains and two D chains.</text>
</comment>
<evidence type="ECO:0000256" key="4">
    <source>
        <dbReference type="ARBA" id="ARBA00014689"/>
    </source>
</evidence>
<proteinExistence type="inferred from homology"/>
<dbReference type="GO" id="GO:0015078">
    <property type="term" value="F:proton transmembrane transporter activity"/>
    <property type="evidence" value="ECO:0007669"/>
    <property type="project" value="TreeGrafter"/>
</dbReference>
<evidence type="ECO:0000256" key="10">
    <source>
        <dbReference type="ARBA" id="ARBA00023002"/>
    </source>
</evidence>
<keyword evidence="7 17" id="KW-0812">Transmembrane</keyword>
<dbReference type="Pfam" id="PF03626">
    <property type="entry name" value="COX4_pro"/>
    <property type="match status" value="1"/>
</dbReference>
<evidence type="ECO:0000256" key="2">
    <source>
        <dbReference type="ARBA" id="ARBA00008079"/>
    </source>
</evidence>
<evidence type="ECO:0000256" key="13">
    <source>
        <dbReference type="ARBA" id="ARBA00030071"/>
    </source>
</evidence>
<dbReference type="AlphaFoldDB" id="A0A1G6UL68"/>
<protein>
    <recommendedName>
        <fullName evidence="4">Cytochrome bo(3) ubiquinol oxidase subunit 4</fullName>
    </recommendedName>
    <alternativeName>
        <fullName evidence="16">Cytochrome o ubiquinol oxidase subunit 4</fullName>
    </alternativeName>
    <alternativeName>
        <fullName evidence="13">Oxidase bo(3) subunit 4</fullName>
    </alternativeName>
    <alternativeName>
        <fullName evidence="14">Ubiquinol oxidase polypeptide IV</fullName>
    </alternativeName>
    <alternativeName>
        <fullName evidence="15">Ubiquinol oxidase subunit 4</fullName>
    </alternativeName>
</protein>
<evidence type="ECO:0000256" key="17">
    <source>
        <dbReference type="SAM" id="Phobius"/>
    </source>
</evidence>
<dbReference type="RefSeq" id="WP_090520630.1">
    <property type="nucleotide sequence ID" value="NZ_FNAH01000001.1"/>
</dbReference>
<keyword evidence="11 17" id="KW-0472">Membrane</keyword>
<dbReference type="GO" id="GO:0005886">
    <property type="term" value="C:plasma membrane"/>
    <property type="evidence" value="ECO:0007669"/>
    <property type="project" value="UniProtKB-SubCell"/>
</dbReference>
<evidence type="ECO:0000256" key="1">
    <source>
        <dbReference type="ARBA" id="ARBA00004651"/>
    </source>
</evidence>
<evidence type="ECO:0000256" key="3">
    <source>
        <dbReference type="ARBA" id="ARBA00011700"/>
    </source>
</evidence>
<name>A0A1G6UL68_9RHOB</name>
<evidence type="ECO:0000256" key="8">
    <source>
        <dbReference type="ARBA" id="ARBA00022982"/>
    </source>
</evidence>
<evidence type="ECO:0000256" key="11">
    <source>
        <dbReference type="ARBA" id="ARBA00023136"/>
    </source>
</evidence>
<evidence type="ECO:0000256" key="15">
    <source>
        <dbReference type="ARBA" id="ARBA00031887"/>
    </source>
</evidence>
<keyword evidence="8" id="KW-0249">Electron transport</keyword>
<evidence type="ECO:0000313" key="18">
    <source>
        <dbReference type="EMBL" id="SDD42021.1"/>
    </source>
</evidence>
<feature type="transmembrane region" description="Helical" evidence="17">
    <location>
        <begin position="24"/>
        <end position="43"/>
    </location>
</feature>
<keyword evidence="10" id="KW-0560">Oxidoreductase</keyword>
<evidence type="ECO:0000256" key="7">
    <source>
        <dbReference type="ARBA" id="ARBA00022692"/>
    </source>
</evidence>
<dbReference type="STRING" id="591205.SAMN05421538_101575"/>
<feature type="transmembrane region" description="Helical" evidence="17">
    <location>
        <begin position="55"/>
        <end position="73"/>
    </location>
</feature>
<comment type="similarity">
    <text evidence="2">Belongs to the cytochrome c oxidase bacterial subunit 4 family.</text>
</comment>
<dbReference type="GO" id="GO:0019646">
    <property type="term" value="P:aerobic electron transport chain"/>
    <property type="evidence" value="ECO:0007669"/>
    <property type="project" value="TreeGrafter"/>
</dbReference>
<keyword evidence="5" id="KW-0813">Transport</keyword>
<keyword evidence="19" id="KW-1185">Reference proteome</keyword>
<keyword evidence="6" id="KW-1003">Cell membrane</keyword>
<feature type="transmembrane region" description="Helical" evidence="17">
    <location>
        <begin position="85"/>
        <end position="107"/>
    </location>
</feature>
<dbReference type="PANTHER" id="PTHR36835:SF1">
    <property type="entry name" value="CYTOCHROME BO(3) UBIQUINOL OXIDASE SUBUNIT 4"/>
    <property type="match status" value="1"/>
</dbReference>
<dbReference type="Proteomes" id="UP000199344">
    <property type="component" value="Unassembled WGS sequence"/>
</dbReference>
<dbReference type="GO" id="GO:0009486">
    <property type="term" value="F:cytochrome bo3 ubiquinol oxidase activity"/>
    <property type="evidence" value="ECO:0007669"/>
    <property type="project" value="InterPro"/>
</dbReference>
<organism evidence="18 19">
    <name type="scientific">Paracoccus isoporae</name>
    <dbReference type="NCBI Taxonomy" id="591205"/>
    <lineage>
        <taxon>Bacteria</taxon>
        <taxon>Pseudomonadati</taxon>
        <taxon>Pseudomonadota</taxon>
        <taxon>Alphaproteobacteria</taxon>
        <taxon>Rhodobacterales</taxon>
        <taxon>Paracoccaceae</taxon>
        <taxon>Paracoccus</taxon>
    </lineage>
</organism>
<evidence type="ECO:0000256" key="6">
    <source>
        <dbReference type="ARBA" id="ARBA00022475"/>
    </source>
</evidence>
<gene>
    <name evidence="18" type="ORF">SAMN05421538_101575</name>
</gene>
<dbReference type="NCBIfam" id="TIGR02847">
    <property type="entry name" value="CyoD"/>
    <property type="match status" value="1"/>
</dbReference>
<dbReference type="InterPro" id="IPR005171">
    <property type="entry name" value="Cyt_c_oxidase_su4_prok"/>
</dbReference>
<dbReference type="GO" id="GO:0015990">
    <property type="term" value="P:electron transport coupled proton transport"/>
    <property type="evidence" value="ECO:0007669"/>
    <property type="project" value="InterPro"/>
</dbReference>
<evidence type="ECO:0000256" key="14">
    <source>
        <dbReference type="ARBA" id="ARBA00030211"/>
    </source>
</evidence>
<dbReference type="InterPro" id="IPR014210">
    <property type="entry name" value="Cyt_o_ubiqinol_oxidase_su4"/>
</dbReference>
<dbReference type="InterPro" id="IPR050968">
    <property type="entry name" value="Cytochrome_c_oxidase_bac_sub4"/>
</dbReference>
<dbReference type="EMBL" id="FNAH01000001">
    <property type="protein sequence ID" value="SDD42021.1"/>
    <property type="molecule type" value="Genomic_DNA"/>
</dbReference>
<evidence type="ECO:0000256" key="16">
    <source>
        <dbReference type="ARBA" id="ARBA00032185"/>
    </source>
</evidence>
<evidence type="ECO:0000256" key="12">
    <source>
        <dbReference type="ARBA" id="ARBA00025694"/>
    </source>
</evidence>
<dbReference type="GO" id="GO:0009319">
    <property type="term" value="C:cytochrome o ubiquinol oxidase complex"/>
    <property type="evidence" value="ECO:0007669"/>
    <property type="project" value="TreeGrafter"/>
</dbReference>
<comment type="function">
    <text evidence="12">Cytochrome bo(3) ubiquinol terminal oxidase is the component of the aerobic respiratory chain of E.coli that predominates when cells are grown at high aeration. Has proton pump activity across the membrane in addition to electron transfer, pumping 2 protons/electron.</text>
</comment>
<evidence type="ECO:0000256" key="5">
    <source>
        <dbReference type="ARBA" id="ARBA00022448"/>
    </source>
</evidence>
<evidence type="ECO:0000256" key="9">
    <source>
        <dbReference type="ARBA" id="ARBA00022989"/>
    </source>
</evidence>